<feature type="transmembrane region" description="Helical" evidence="4">
    <location>
        <begin position="80"/>
        <end position="103"/>
    </location>
</feature>
<feature type="transmembrane region" description="Helical" evidence="4">
    <location>
        <begin position="20"/>
        <end position="43"/>
    </location>
</feature>
<keyword evidence="3" id="KW-0804">Transcription</keyword>
<dbReference type="PANTHER" id="PTHR43280">
    <property type="entry name" value="ARAC-FAMILY TRANSCRIPTIONAL REGULATOR"/>
    <property type="match status" value="1"/>
</dbReference>
<feature type="transmembrane region" description="Helical" evidence="4">
    <location>
        <begin position="115"/>
        <end position="140"/>
    </location>
</feature>
<accession>A0A975C1L7</accession>
<proteinExistence type="predicted"/>
<dbReference type="PRINTS" id="PR00032">
    <property type="entry name" value="HTHARAC"/>
</dbReference>
<feature type="transmembrane region" description="Helical" evidence="4">
    <location>
        <begin position="49"/>
        <end position="68"/>
    </location>
</feature>
<keyword evidence="4" id="KW-0472">Membrane</keyword>
<dbReference type="InterPro" id="IPR018060">
    <property type="entry name" value="HTH_AraC"/>
</dbReference>
<evidence type="ECO:0000259" key="5">
    <source>
        <dbReference type="PROSITE" id="PS01124"/>
    </source>
</evidence>
<dbReference type="InterPro" id="IPR009057">
    <property type="entry name" value="Homeodomain-like_sf"/>
</dbReference>
<protein>
    <submittedName>
        <fullName evidence="6">AraC family transcriptional regulator</fullName>
    </submittedName>
</protein>
<dbReference type="GO" id="GO:0003700">
    <property type="term" value="F:DNA-binding transcription factor activity"/>
    <property type="evidence" value="ECO:0007669"/>
    <property type="project" value="InterPro"/>
</dbReference>
<organism evidence="6 7">
    <name type="scientific">Brevundimonas goettingensis</name>
    <dbReference type="NCBI Taxonomy" id="2774190"/>
    <lineage>
        <taxon>Bacteria</taxon>
        <taxon>Pseudomonadati</taxon>
        <taxon>Pseudomonadota</taxon>
        <taxon>Alphaproteobacteria</taxon>
        <taxon>Caulobacterales</taxon>
        <taxon>Caulobacteraceae</taxon>
        <taxon>Brevundimonas</taxon>
    </lineage>
</organism>
<dbReference type="SMART" id="SM00342">
    <property type="entry name" value="HTH_ARAC"/>
    <property type="match status" value="1"/>
</dbReference>
<dbReference type="KEGG" id="bgoe:IFJ75_04795"/>
<dbReference type="GO" id="GO:0043565">
    <property type="term" value="F:sequence-specific DNA binding"/>
    <property type="evidence" value="ECO:0007669"/>
    <property type="project" value="InterPro"/>
</dbReference>
<keyword evidence="4" id="KW-0812">Transmembrane</keyword>
<evidence type="ECO:0000313" key="6">
    <source>
        <dbReference type="EMBL" id="QTC92223.1"/>
    </source>
</evidence>
<name>A0A975C1L7_9CAUL</name>
<keyword evidence="1" id="KW-0805">Transcription regulation</keyword>
<evidence type="ECO:0000313" key="7">
    <source>
        <dbReference type="Proteomes" id="UP000663918"/>
    </source>
</evidence>
<dbReference type="Proteomes" id="UP000663918">
    <property type="component" value="Chromosome"/>
</dbReference>
<reference evidence="6" key="1">
    <citation type="submission" date="2020-09" db="EMBL/GenBank/DDBJ databases">
        <title>Brevundimonas sp. LVF2 isolated from a puddle in Goettingen, Germany.</title>
        <authorList>
            <person name="Friedrich I."/>
            <person name="Klassen A."/>
            <person name="Hannes N."/>
            <person name="Schneider D."/>
            <person name="Hertel R."/>
            <person name="Daniel R."/>
        </authorList>
    </citation>
    <scope>NUCLEOTIDE SEQUENCE</scope>
    <source>
        <strain evidence="6">LVF2</strain>
    </source>
</reference>
<dbReference type="EMBL" id="CP062222">
    <property type="protein sequence ID" value="QTC92223.1"/>
    <property type="molecule type" value="Genomic_DNA"/>
</dbReference>
<keyword evidence="7" id="KW-1185">Reference proteome</keyword>
<evidence type="ECO:0000256" key="4">
    <source>
        <dbReference type="SAM" id="Phobius"/>
    </source>
</evidence>
<dbReference type="Gene3D" id="1.10.10.60">
    <property type="entry name" value="Homeodomain-like"/>
    <property type="match status" value="1"/>
</dbReference>
<dbReference type="PROSITE" id="PS01124">
    <property type="entry name" value="HTH_ARAC_FAMILY_2"/>
    <property type="match status" value="1"/>
</dbReference>
<dbReference type="InterPro" id="IPR020449">
    <property type="entry name" value="Tscrpt_reg_AraC-type_HTH"/>
</dbReference>
<gene>
    <name evidence="6" type="ORF">IFJ75_04795</name>
</gene>
<feature type="transmembrane region" description="Helical" evidence="4">
    <location>
        <begin position="195"/>
        <end position="213"/>
    </location>
</feature>
<sequence length="367" mass="40012">MFVLAAALAIAPVQKAANRLLAATLVVIAGLLIPYAIGFAGAYDAWRGLTFAPFAIPLALGPLLFAYASALEENRVSRRLLWHFAPPLVQAAYFTICFLLPIGRKWAWYTGGHDAVVSPVFSALTLTSLAGYALAIGPVLKRYRARLADERSDDDQYAARWLSRVRAAIVFSLLVEVAFWLWSTATGGIDYFQETGLYLALGGLGLYLGVAGLRQAGLPPPLRALDRLPEPKAAPARAPTDWRLIAGEIADRTRAEGWWREPDLTLPGLARRLGTNSGRLSRAINLGLEVNFSVFINGLRAEAVADAITIRPKADLLDLAFEMGFASKASFNRAFHARYGMAPSAYRRQVSNPDFSPLMPDLRRADA</sequence>
<evidence type="ECO:0000256" key="2">
    <source>
        <dbReference type="ARBA" id="ARBA00023125"/>
    </source>
</evidence>
<dbReference type="PANTHER" id="PTHR43280:SF2">
    <property type="entry name" value="HTH-TYPE TRANSCRIPTIONAL REGULATOR EXSA"/>
    <property type="match status" value="1"/>
</dbReference>
<feature type="domain" description="HTH araC/xylS-type" evidence="5">
    <location>
        <begin position="261"/>
        <end position="349"/>
    </location>
</feature>
<evidence type="ECO:0000256" key="3">
    <source>
        <dbReference type="ARBA" id="ARBA00023163"/>
    </source>
</evidence>
<evidence type="ECO:0000256" key="1">
    <source>
        <dbReference type="ARBA" id="ARBA00023015"/>
    </source>
</evidence>
<keyword evidence="4" id="KW-1133">Transmembrane helix</keyword>
<dbReference type="AlphaFoldDB" id="A0A975C1L7"/>
<dbReference type="Pfam" id="PF12833">
    <property type="entry name" value="HTH_18"/>
    <property type="match status" value="1"/>
</dbReference>
<dbReference type="SUPFAM" id="SSF46689">
    <property type="entry name" value="Homeodomain-like"/>
    <property type="match status" value="1"/>
</dbReference>
<feature type="transmembrane region" description="Helical" evidence="4">
    <location>
        <begin position="161"/>
        <end position="183"/>
    </location>
</feature>
<keyword evidence="2" id="KW-0238">DNA-binding</keyword>